<dbReference type="Pfam" id="PF00665">
    <property type="entry name" value="rve"/>
    <property type="match status" value="1"/>
</dbReference>
<feature type="domain" description="RNase H type-1" evidence="7">
    <location>
        <begin position="130"/>
        <end position="259"/>
    </location>
</feature>
<dbReference type="InterPro" id="IPR012337">
    <property type="entry name" value="RNaseH-like_sf"/>
</dbReference>
<name>A0A371E0U1_MUCPR</name>
<keyword evidence="4" id="KW-0255">Endonuclease</keyword>
<dbReference type="Pfam" id="PF13456">
    <property type="entry name" value="RVT_3"/>
    <property type="match status" value="1"/>
</dbReference>
<dbReference type="PROSITE" id="PS50994">
    <property type="entry name" value="INTEGRASE"/>
    <property type="match status" value="1"/>
</dbReference>
<dbReference type="PANTHER" id="PTHR48475:SF2">
    <property type="entry name" value="RIBONUCLEASE H"/>
    <property type="match status" value="1"/>
</dbReference>
<dbReference type="Pfam" id="PF17917">
    <property type="entry name" value="RT_RNaseH"/>
    <property type="match status" value="1"/>
</dbReference>
<dbReference type="GO" id="GO:0003676">
    <property type="term" value="F:nucleic acid binding"/>
    <property type="evidence" value="ECO:0007669"/>
    <property type="project" value="InterPro"/>
</dbReference>
<dbReference type="InterPro" id="IPR001584">
    <property type="entry name" value="Integrase_cat-core"/>
</dbReference>
<dbReference type="PROSITE" id="PS50879">
    <property type="entry name" value="RNASE_H_1"/>
    <property type="match status" value="1"/>
</dbReference>
<evidence type="ECO:0000256" key="6">
    <source>
        <dbReference type="ARBA" id="ARBA00022918"/>
    </source>
</evidence>
<dbReference type="GO" id="GO:0004523">
    <property type="term" value="F:RNA-DNA hybrid ribonuclease activity"/>
    <property type="evidence" value="ECO:0007669"/>
    <property type="project" value="InterPro"/>
</dbReference>
<dbReference type="Gene3D" id="1.10.340.70">
    <property type="match status" value="1"/>
</dbReference>
<evidence type="ECO:0000313" key="10">
    <source>
        <dbReference type="Proteomes" id="UP000257109"/>
    </source>
</evidence>
<dbReference type="GO" id="GO:0003964">
    <property type="term" value="F:RNA-directed DNA polymerase activity"/>
    <property type="evidence" value="ECO:0007669"/>
    <property type="project" value="UniProtKB-KW"/>
</dbReference>
<dbReference type="Pfam" id="PF17921">
    <property type="entry name" value="Integrase_H2C2"/>
    <property type="match status" value="1"/>
</dbReference>
<dbReference type="SUPFAM" id="SSF53098">
    <property type="entry name" value="Ribonuclease H-like"/>
    <property type="match status" value="2"/>
</dbReference>
<dbReference type="SUPFAM" id="SSF56672">
    <property type="entry name" value="DNA/RNA polymerases"/>
    <property type="match status" value="1"/>
</dbReference>
<sequence length="671" mass="76326">MAAPLVLTRPRPGMPLCLYISISDNAISSVLIQEEEGEQKPVYFTSKVLQGPEKRYQKIEKAALALVTASRRLRPYFQAFNIIVRTDLPIRQVLRKPDLVGRMVAWSVQLSEFDISFERRGHVKAQVLADFGEWYLSVDGSTNQSGSGVGVILEGPGGVLVEQSLHFDFRASNNQVEYEALLAGMRLARDLEAKRLTAKSDSRLVTGQVNNEYQARDPQLSKYKERAVKLAAYFERFKLVHVPREHNERVDLLAKLASTQRRGQLQSVIHENIGSPTVDREEVLAVEEGNTWMTPLIRYLQDGKVGGSEDEMRKLPREAARYTLIGQRLYRRGFAFPLLKCLDSEEAEYAMREIHEGICGTHIGGRALASKIVRAGYYWPTMKNDCMTFVRKCDKYQRFVEGHKAPPEMLHMMVSPWPFCRWGADILGPFPLVSGQIKFLVVAVDYFTKWIEAEPVVVISADKIKKFMWKKIICRFGLPATIVSDNGTQLASKATAEFCQGLGIKQAFTSVEHPPTNGQAEAANKVILRGLWQRLEEAKGRWVEELPQVLWSYHTTPHSATNETPFRLVFGTEAVIPVEIGEPSIRIEFFEPETNKSELRANLDMVQEVREAAHLREFAIKTRITKLYNQRVIPRIFKPQDLVLRRTIHKAESNKLTPKWEGPFRVTKEMG</sequence>
<evidence type="ECO:0000259" key="8">
    <source>
        <dbReference type="PROSITE" id="PS50994"/>
    </source>
</evidence>
<comment type="caution">
    <text evidence="9">The sequence shown here is derived from an EMBL/GenBank/DDBJ whole genome shotgun (WGS) entry which is preliminary data.</text>
</comment>
<evidence type="ECO:0000259" key="7">
    <source>
        <dbReference type="PROSITE" id="PS50879"/>
    </source>
</evidence>
<evidence type="ECO:0000256" key="5">
    <source>
        <dbReference type="ARBA" id="ARBA00022801"/>
    </source>
</evidence>
<dbReference type="GO" id="GO:0015074">
    <property type="term" value="P:DNA integration"/>
    <property type="evidence" value="ECO:0007669"/>
    <property type="project" value="InterPro"/>
</dbReference>
<dbReference type="InterPro" id="IPR036397">
    <property type="entry name" value="RNaseH_sf"/>
</dbReference>
<dbReference type="InterPro" id="IPR041373">
    <property type="entry name" value="RT_RNaseH"/>
</dbReference>
<organism evidence="9 10">
    <name type="scientific">Mucuna pruriens</name>
    <name type="common">Velvet bean</name>
    <name type="synonym">Dolichos pruriens</name>
    <dbReference type="NCBI Taxonomy" id="157652"/>
    <lineage>
        <taxon>Eukaryota</taxon>
        <taxon>Viridiplantae</taxon>
        <taxon>Streptophyta</taxon>
        <taxon>Embryophyta</taxon>
        <taxon>Tracheophyta</taxon>
        <taxon>Spermatophyta</taxon>
        <taxon>Magnoliopsida</taxon>
        <taxon>eudicotyledons</taxon>
        <taxon>Gunneridae</taxon>
        <taxon>Pentapetalae</taxon>
        <taxon>rosids</taxon>
        <taxon>fabids</taxon>
        <taxon>Fabales</taxon>
        <taxon>Fabaceae</taxon>
        <taxon>Papilionoideae</taxon>
        <taxon>50 kb inversion clade</taxon>
        <taxon>NPAAA clade</taxon>
        <taxon>indigoferoid/millettioid clade</taxon>
        <taxon>Phaseoleae</taxon>
        <taxon>Mucuna</taxon>
    </lineage>
</organism>
<evidence type="ECO:0000256" key="1">
    <source>
        <dbReference type="ARBA" id="ARBA00022679"/>
    </source>
</evidence>
<evidence type="ECO:0000256" key="2">
    <source>
        <dbReference type="ARBA" id="ARBA00022695"/>
    </source>
</evidence>
<dbReference type="Gene3D" id="3.30.420.10">
    <property type="entry name" value="Ribonuclease H-like superfamily/Ribonuclease H"/>
    <property type="match status" value="2"/>
</dbReference>
<evidence type="ECO:0000313" key="9">
    <source>
        <dbReference type="EMBL" id="RDX58415.1"/>
    </source>
</evidence>
<protein>
    <submittedName>
        <fullName evidence="9">Uncharacterized protein</fullName>
    </submittedName>
</protein>
<keyword evidence="5" id="KW-0378">Hydrolase</keyword>
<evidence type="ECO:0000256" key="3">
    <source>
        <dbReference type="ARBA" id="ARBA00022722"/>
    </source>
</evidence>
<keyword evidence="6" id="KW-0695">RNA-directed DNA polymerase</keyword>
<keyword evidence="1" id="KW-0808">Transferase</keyword>
<dbReference type="AlphaFoldDB" id="A0A371E0U1"/>
<gene>
    <name evidence="9" type="ORF">CR513_62272</name>
</gene>
<keyword evidence="10" id="KW-1185">Reference proteome</keyword>
<dbReference type="EMBL" id="QJKJ01017525">
    <property type="protein sequence ID" value="RDX58415.1"/>
    <property type="molecule type" value="Genomic_DNA"/>
</dbReference>
<feature type="non-terminal residue" evidence="9">
    <location>
        <position position="1"/>
    </location>
</feature>
<keyword evidence="2" id="KW-0548">Nucleotidyltransferase</keyword>
<reference evidence="9" key="1">
    <citation type="submission" date="2018-05" db="EMBL/GenBank/DDBJ databases">
        <title>Draft genome of Mucuna pruriens seed.</title>
        <authorList>
            <person name="Nnadi N.E."/>
            <person name="Vos R."/>
            <person name="Hasami M.H."/>
            <person name="Devisetty U.K."/>
            <person name="Aguiy J.C."/>
        </authorList>
    </citation>
    <scope>NUCLEOTIDE SEQUENCE [LARGE SCALE GENOMIC DNA]</scope>
    <source>
        <strain evidence="9">JCA_2017</strain>
    </source>
</reference>
<dbReference type="PANTHER" id="PTHR48475">
    <property type="entry name" value="RIBONUCLEASE H"/>
    <property type="match status" value="1"/>
</dbReference>
<dbReference type="CDD" id="cd09279">
    <property type="entry name" value="RNase_HI_like"/>
    <property type="match status" value="1"/>
</dbReference>
<dbReference type="InterPro" id="IPR041588">
    <property type="entry name" value="Integrase_H2C2"/>
</dbReference>
<dbReference type="InterPro" id="IPR002156">
    <property type="entry name" value="RNaseH_domain"/>
</dbReference>
<evidence type="ECO:0000256" key="4">
    <source>
        <dbReference type="ARBA" id="ARBA00022759"/>
    </source>
</evidence>
<dbReference type="InterPro" id="IPR043502">
    <property type="entry name" value="DNA/RNA_pol_sf"/>
</dbReference>
<proteinExistence type="predicted"/>
<keyword evidence="3" id="KW-0540">Nuclease</keyword>
<accession>A0A371E0U1</accession>
<dbReference type="OrthoDB" id="101614at2759"/>
<dbReference type="Proteomes" id="UP000257109">
    <property type="component" value="Unassembled WGS sequence"/>
</dbReference>
<feature type="domain" description="Integrase catalytic" evidence="8">
    <location>
        <begin position="414"/>
        <end position="573"/>
    </location>
</feature>